<keyword evidence="1" id="KW-0472">Membrane</keyword>
<keyword evidence="1" id="KW-0812">Transmembrane</keyword>
<dbReference type="Proteomes" id="UP000246351">
    <property type="component" value="Unassembled WGS sequence"/>
</dbReference>
<accession>A0A2P5PQ50</accession>
<dbReference type="AlphaFoldDB" id="A0A2P5PQ50"/>
<feature type="transmembrane region" description="Helical" evidence="1">
    <location>
        <begin position="28"/>
        <end position="60"/>
    </location>
</feature>
<reference evidence="2 3" key="1">
    <citation type="journal article" date="2018" name="Vet. Microbiol.">
        <title>Clonal diversity and geographic distribution of methicillin-resistant Staphylococcus pseudintermedius from Australian animals: Discovery of novel sequence types.</title>
        <authorList>
            <person name="Worthing K.A."/>
            <person name="Abraham S."/>
            <person name="Coombs G.W."/>
            <person name="Pang S."/>
            <person name="Saputra S."/>
            <person name="Jordan D."/>
            <person name="Trott D.J."/>
            <person name="Norris J.M."/>
        </authorList>
    </citation>
    <scope>NUCLEOTIDE SEQUENCE [LARGE SCALE GENOMIC DNA]</scope>
    <source>
        <strain evidence="2 3">ST71 3</strain>
    </source>
</reference>
<gene>
    <name evidence="2" type="ORF">DD924_08290</name>
</gene>
<keyword evidence="1" id="KW-1133">Transmembrane helix</keyword>
<sequence>MKKMWLSILLSILIPGLGHIYIKDLKPGISFLILSFILSACIQLVHSSFTFLYLILWVYVMINVIKKTNKYNQGYQ</sequence>
<evidence type="ECO:0000256" key="1">
    <source>
        <dbReference type="SAM" id="Phobius"/>
    </source>
</evidence>
<name>A0A2P5PQ50_STAPS</name>
<evidence type="ECO:0000313" key="2">
    <source>
        <dbReference type="EMBL" id="PWZ98407.1"/>
    </source>
</evidence>
<organism evidence="2 3">
    <name type="scientific">Staphylococcus pseudintermedius</name>
    <dbReference type="NCBI Taxonomy" id="283734"/>
    <lineage>
        <taxon>Bacteria</taxon>
        <taxon>Bacillati</taxon>
        <taxon>Bacillota</taxon>
        <taxon>Bacilli</taxon>
        <taxon>Bacillales</taxon>
        <taxon>Staphylococcaceae</taxon>
        <taxon>Staphylococcus</taxon>
        <taxon>Staphylococcus intermedius group</taxon>
    </lineage>
</organism>
<evidence type="ECO:0000313" key="3">
    <source>
        <dbReference type="Proteomes" id="UP000246351"/>
    </source>
</evidence>
<proteinExistence type="predicted"/>
<protein>
    <submittedName>
        <fullName evidence="2">Sugar ABC transporter permease</fullName>
    </submittedName>
</protein>
<comment type="caution">
    <text evidence="2">The sequence shown here is derived from an EMBL/GenBank/DDBJ whole genome shotgun (WGS) entry which is preliminary data.</text>
</comment>
<dbReference type="EMBL" id="QEIV01000740">
    <property type="protein sequence ID" value="PWZ98407.1"/>
    <property type="molecule type" value="Genomic_DNA"/>
</dbReference>